<dbReference type="Pfam" id="PF02810">
    <property type="entry name" value="SEC-C"/>
    <property type="match status" value="1"/>
</dbReference>
<dbReference type="Proteomes" id="UP000540191">
    <property type="component" value="Unassembled WGS sequence"/>
</dbReference>
<dbReference type="InterPro" id="IPR048469">
    <property type="entry name" value="YchJ-like_M"/>
</dbReference>
<organism evidence="2 3">
    <name type="scientific">Micrococcus cohnii</name>
    <dbReference type="NCBI Taxonomy" id="993416"/>
    <lineage>
        <taxon>Bacteria</taxon>
        <taxon>Bacillati</taxon>
        <taxon>Actinomycetota</taxon>
        <taxon>Actinomycetes</taxon>
        <taxon>Micrococcales</taxon>
        <taxon>Micrococcaceae</taxon>
        <taxon>Micrococcus</taxon>
    </lineage>
</organism>
<protein>
    <submittedName>
        <fullName evidence="2">SEC-C motif-containing protein</fullName>
    </submittedName>
</protein>
<dbReference type="AlphaFoldDB" id="A0A7W7GQJ9"/>
<dbReference type="EMBL" id="JACHNA010000001">
    <property type="protein sequence ID" value="MBB4736437.1"/>
    <property type="molecule type" value="Genomic_DNA"/>
</dbReference>
<accession>A0A7W7GQJ9</accession>
<feature type="domain" description="YchJ-like middle NTF2-like" evidence="1">
    <location>
        <begin position="86"/>
        <end position="174"/>
    </location>
</feature>
<dbReference type="SUPFAM" id="SSF54427">
    <property type="entry name" value="NTF2-like"/>
    <property type="match status" value="1"/>
</dbReference>
<name>A0A7W7GQJ9_9MICC</name>
<evidence type="ECO:0000259" key="1">
    <source>
        <dbReference type="Pfam" id="PF17775"/>
    </source>
</evidence>
<dbReference type="InterPro" id="IPR004027">
    <property type="entry name" value="SEC_C_motif"/>
</dbReference>
<dbReference type="Pfam" id="PF17775">
    <property type="entry name" value="YchJ_M-like"/>
    <property type="match status" value="1"/>
</dbReference>
<dbReference type="Gene3D" id="3.10.450.50">
    <property type="match status" value="2"/>
</dbReference>
<reference evidence="2 3" key="1">
    <citation type="submission" date="2020-08" db="EMBL/GenBank/DDBJ databases">
        <title>Sequencing the genomes of 1000 actinobacteria strains.</title>
        <authorList>
            <person name="Klenk H.-P."/>
        </authorList>
    </citation>
    <scope>NUCLEOTIDE SEQUENCE [LARGE SCALE GENOMIC DNA]</scope>
    <source>
        <strain evidence="2 3">DSM 23974</strain>
    </source>
</reference>
<dbReference type="RefSeq" id="WP_343059348.1">
    <property type="nucleotide sequence ID" value="NZ_JACHNA010000001.1"/>
</dbReference>
<keyword evidence="3" id="KW-1185">Reference proteome</keyword>
<comment type="caution">
    <text evidence="2">The sequence shown here is derived from an EMBL/GenBank/DDBJ whole genome shotgun (WGS) entry which is preliminary data.</text>
</comment>
<evidence type="ECO:0000313" key="3">
    <source>
        <dbReference type="Proteomes" id="UP000540191"/>
    </source>
</evidence>
<proteinExistence type="predicted"/>
<dbReference type="InterPro" id="IPR032710">
    <property type="entry name" value="NTF2-like_dom_sf"/>
</dbReference>
<gene>
    <name evidence="2" type="ORF">HDA30_001945</name>
</gene>
<evidence type="ECO:0000313" key="2">
    <source>
        <dbReference type="EMBL" id="MBB4736437.1"/>
    </source>
</evidence>
<sequence>MTVEPGAQRPCGRCPCGTGDAYDACCGRFHERFARTGELSAPTAEALMRSRFCAFARLGEAGDGAAGVGDGAADESAAVVDEAAVDAMVAYLRATWTEAGRPSAADLTPSTQEPAARFTRLAVLDVEGGGPFQDEGVVEFVALGRHAGEGGGRFRLHERSRFRRADGAWLYVDGQVR</sequence>